<organism evidence="1 2">
    <name type="scientific">Methanolobus zinderi</name>
    <dbReference type="NCBI Taxonomy" id="536044"/>
    <lineage>
        <taxon>Archaea</taxon>
        <taxon>Methanobacteriati</taxon>
        <taxon>Methanobacteriota</taxon>
        <taxon>Stenosarchaea group</taxon>
        <taxon>Methanomicrobia</taxon>
        <taxon>Methanosarcinales</taxon>
        <taxon>Methanosarcinaceae</taxon>
        <taxon>Methanolobus</taxon>
    </lineage>
</organism>
<dbReference type="RefSeq" id="WP_176965135.1">
    <property type="nucleotide sequence ID" value="NZ_CP058215.1"/>
</dbReference>
<reference evidence="1 2" key="1">
    <citation type="submission" date="2020-06" db="EMBL/GenBank/DDBJ databases">
        <title>Methanolobus halotolerans sp. nov., isolated from a saline lake Tus in Siberia.</title>
        <authorList>
            <person name="Shen Y."/>
            <person name="Chen S.-C."/>
            <person name="Lai M.-C."/>
            <person name="Huang H.-H."/>
            <person name="Chiu H.-H."/>
            <person name="Tang S.-L."/>
            <person name="Rogozin D.Y."/>
            <person name="Degermendzhy A.G."/>
        </authorList>
    </citation>
    <scope>NUCLEOTIDE SEQUENCE [LARGE SCALE GENOMIC DNA]</scope>
    <source>
        <strain evidence="1 2">DSM 21339</strain>
    </source>
</reference>
<protein>
    <submittedName>
        <fullName evidence="1">Uncharacterized protein</fullName>
    </submittedName>
</protein>
<proteinExistence type="predicted"/>
<dbReference type="Proteomes" id="UP000509594">
    <property type="component" value="Chromosome"/>
</dbReference>
<gene>
    <name evidence="1" type="ORF">HWN40_07405</name>
</gene>
<dbReference type="GeneID" id="55821490"/>
<evidence type="ECO:0000313" key="2">
    <source>
        <dbReference type="Proteomes" id="UP000509594"/>
    </source>
</evidence>
<sequence>MIKRIIENWLTKTNEKGYQIPFCQYLISQKHTIVYISPHGPMEQGKDIISIDNNGEVYAFQLKGGNINLTEWRKIEGEISELIEVPVKHPSIDYSVFHKPFLVTNGEISDPVRVNIVDKNRRYEQLNLPKLEVITVSQLVSKFVDVHGSFLPVQPSDFRVFLELFLSEGTGPLKAELYVDFLKSILVIENAKKIELQRRIASSILLTQYALQPYETKNNYVSAIEGWTILCSYIFRLVDEFQIEEKYWKNSYEIILSKINDLLNLLKSEFLGRDNYIEGSSLGDGGLLYKSRLTIVLGWLSAFELFNKVVKDDYQIDNRVYDSIKALYPNNTWFWGESATPFFVMMSFLSWEVEDKQLANGIISNLILDITYGNAYDGIGTPDPYISLEKILAVNYNVSELDFDFKSFIGSSYHLEALVDILVRRNKREQLDILWKDISFIQKSKFIPEHIWDFFLWRCSKGSQVDSFYENPQSYSKLALEANNSDDQVPMILRHNFSLLYYLLMCFPHRLNHHSLKYIDVNFENKA</sequence>
<dbReference type="AlphaFoldDB" id="A0A7D5E841"/>
<accession>A0A7D5E841</accession>
<dbReference type="KEGG" id="mzi:HWN40_07405"/>
<evidence type="ECO:0000313" key="1">
    <source>
        <dbReference type="EMBL" id="QLC50079.1"/>
    </source>
</evidence>
<name>A0A7D5E841_9EURY</name>
<dbReference type="OrthoDB" id="385518at2157"/>
<dbReference type="EMBL" id="CP058215">
    <property type="protein sequence ID" value="QLC50079.1"/>
    <property type="molecule type" value="Genomic_DNA"/>
</dbReference>
<keyword evidence="2" id="KW-1185">Reference proteome</keyword>